<gene>
    <name evidence="2" type="ORF">C1631_007880</name>
</gene>
<dbReference type="Gene3D" id="1.25.40.20">
    <property type="entry name" value="Ankyrin repeat-containing domain"/>
    <property type="match status" value="1"/>
</dbReference>
<protein>
    <submittedName>
        <fullName evidence="2">Ankyrin repeat domain-containing protein</fullName>
    </submittedName>
</protein>
<dbReference type="RefSeq" id="WP_103247537.1">
    <property type="nucleotide sequence ID" value="NZ_PPED02000002.1"/>
</dbReference>
<dbReference type="AlphaFoldDB" id="A0A316X8P6"/>
<feature type="signal peptide" evidence="1">
    <location>
        <begin position="1"/>
        <end position="22"/>
    </location>
</feature>
<proteinExistence type="predicted"/>
<dbReference type="InterPro" id="IPR002110">
    <property type="entry name" value="Ankyrin_rpt"/>
</dbReference>
<keyword evidence="1" id="KW-0732">Signal</keyword>
<comment type="caution">
    <text evidence="2">The sequence shown here is derived from an EMBL/GenBank/DDBJ whole genome shotgun (WGS) entry which is preliminary data.</text>
</comment>
<dbReference type="Proteomes" id="UP000236594">
    <property type="component" value="Unassembled WGS sequence"/>
</dbReference>
<evidence type="ECO:0000313" key="3">
    <source>
        <dbReference type="Proteomes" id="UP000236594"/>
    </source>
</evidence>
<reference evidence="2 3" key="1">
    <citation type="submission" date="2018-04" db="EMBL/GenBank/DDBJ databases">
        <title>Draft Genome Sequence of Phosphate-Solubilizing Chryseobacterium sp. ISE14 that is a Biocontrol and Plant Growth-Promoting Rhizobacterium Isolated from Cucumber.</title>
        <authorList>
            <person name="Jeong J.-J."/>
            <person name="Sang M.K."/>
            <person name="Choi I.-G."/>
            <person name="Kim K.D."/>
        </authorList>
    </citation>
    <scope>NUCLEOTIDE SEQUENCE [LARGE SCALE GENOMIC DNA]</scope>
    <source>
        <strain evidence="2 3">ISE14</strain>
    </source>
</reference>
<feature type="chain" id="PRO_5016308498" evidence="1">
    <location>
        <begin position="23"/>
        <end position="118"/>
    </location>
</feature>
<keyword evidence="3" id="KW-1185">Reference proteome</keyword>
<sequence length="118" mass="13175">MKKITSTIFLFGILAFANMLSAQKMTQEKMKAIYSDDISIFKKHFAPADYNKCFTLGYEQFSPLGFSVLSGKTKIINFLLSNKANINKKCTATPLQIANDAKRVEIAQLLTERGATNN</sequence>
<dbReference type="OrthoDB" id="1259920at2"/>
<dbReference type="SUPFAM" id="SSF48403">
    <property type="entry name" value="Ankyrin repeat"/>
    <property type="match status" value="1"/>
</dbReference>
<organism evidence="2 3">
    <name type="scientific">Chryseobacterium phosphatilyticum</name>
    <dbReference type="NCBI Taxonomy" id="475075"/>
    <lineage>
        <taxon>Bacteria</taxon>
        <taxon>Pseudomonadati</taxon>
        <taxon>Bacteroidota</taxon>
        <taxon>Flavobacteriia</taxon>
        <taxon>Flavobacteriales</taxon>
        <taxon>Weeksellaceae</taxon>
        <taxon>Chryseobacterium group</taxon>
        <taxon>Chryseobacterium</taxon>
    </lineage>
</organism>
<dbReference type="InterPro" id="IPR036770">
    <property type="entry name" value="Ankyrin_rpt-contain_sf"/>
</dbReference>
<accession>A0A316X8P6</accession>
<name>A0A316X8P6_9FLAO</name>
<evidence type="ECO:0000256" key="1">
    <source>
        <dbReference type="SAM" id="SignalP"/>
    </source>
</evidence>
<dbReference type="Pfam" id="PF12796">
    <property type="entry name" value="Ank_2"/>
    <property type="match status" value="1"/>
</dbReference>
<dbReference type="EMBL" id="PPED02000002">
    <property type="protein sequence ID" value="PWN69924.1"/>
    <property type="molecule type" value="Genomic_DNA"/>
</dbReference>
<evidence type="ECO:0000313" key="2">
    <source>
        <dbReference type="EMBL" id="PWN69924.1"/>
    </source>
</evidence>